<keyword evidence="2" id="KW-0472">Membrane</keyword>
<keyword evidence="2" id="KW-0812">Transmembrane</keyword>
<gene>
    <name evidence="3" type="ORF">CYMTET_31084</name>
</gene>
<feature type="transmembrane region" description="Helical" evidence="2">
    <location>
        <begin position="282"/>
        <end position="300"/>
    </location>
</feature>
<feature type="region of interest" description="Disordered" evidence="1">
    <location>
        <begin position="47"/>
        <end position="76"/>
    </location>
</feature>
<dbReference type="AlphaFoldDB" id="A0AAE0KTH7"/>
<feature type="region of interest" description="Disordered" evidence="1">
    <location>
        <begin position="1"/>
        <end position="21"/>
    </location>
</feature>
<name>A0AAE0KTH7_9CHLO</name>
<evidence type="ECO:0000256" key="2">
    <source>
        <dbReference type="SAM" id="Phobius"/>
    </source>
</evidence>
<reference evidence="3 4" key="1">
    <citation type="journal article" date="2015" name="Genome Biol. Evol.">
        <title>Comparative Genomics of a Bacterivorous Green Alga Reveals Evolutionary Causalities and Consequences of Phago-Mixotrophic Mode of Nutrition.</title>
        <authorList>
            <person name="Burns J.A."/>
            <person name="Paasch A."/>
            <person name="Narechania A."/>
            <person name="Kim E."/>
        </authorList>
    </citation>
    <scope>NUCLEOTIDE SEQUENCE [LARGE SCALE GENOMIC DNA]</scope>
    <source>
        <strain evidence="3 4">PLY_AMNH</strain>
    </source>
</reference>
<dbReference type="Proteomes" id="UP001190700">
    <property type="component" value="Unassembled WGS sequence"/>
</dbReference>
<organism evidence="3 4">
    <name type="scientific">Cymbomonas tetramitiformis</name>
    <dbReference type="NCBI Taxonomy" id="36881"/>
    <lineage>
        <taxon>Eukaryota</taxon>
        <taxon>Viridiplantae</taxon>
        <taxon>Chlorophyta</taxon>
        <taxon>Pyramimonadophyceae</taxon>
        <taxon>Pyramimonadales</taxon>
        <taxon>Pyramimonadaceae</taxon>
        <taxon>Cymbomonas</taxon>
    </lineage>
</organism>
<sequence>MLMQPSASTTPPPAPPEAACSDITSADKEYAFTVPSDQPLVRRRQLLVSSSGSKSAGSTSTTSSGGGGGTVTRGTKDELTITANAVIDVPADTRPRFLALQRNKIIGGILFHVTRGATNNTCTARFNHLKAPCVRGATSVQYGEDPVFKPGSSLFRADLKDKMGEYYNTSEGSQDIKANSGTPMPFRPRRLPGRDHSQPFLLSENVAEARAHQLYVFLEEGQLFDHLVQEVEASILTFNLHMQTWCLIEIRWLRKFSGYWTTEWNVFTVPITYWSFDSVYSTFWLLLHVLWVLVSILVFLHELRLLRPKVMAARYDREIQHSYTANLLTHFSRLEHVIALVGSMAQMVVLGVFFLQHTWSHTLTIAAERDVYHNTYWEANYFLSSRSGESNGSSSEVETVGPDSDLGHDEAPVTAWALPEENAGMESLADDVATIQQLGVVYRMVFTFQFLCVLTMQMRLFLALERQKRLFVVMQTCRDSIIEVMQCASLTVSTFTFAVLFNIIFGARFEFLSSARNSMEMVAKFAVAGDYKKLRQPYWERSAFDGVVMFLCPFLFYGMCILVFQNFIIAIIVDIKQKLYKETQLENALIEDLKEFYQNYVNVKKTWPSPDKIMVLLDTFIINRETGQQSRSFFSGFSARNLRDLLNPKGQSLRQLLFDQTVPRLSLLTLMSGTFQNDLLPSRAAGKAATVCVAGVRFRTADVIRAMELCHKNKGLFTIHPGTLAGRSGKHWQLLKKFFLKREDHLQRYSIDGASACETSPNTSTPHQPFMPRSTTFITNNMLKHFRRFSLTDQTATLLIRRSASAVTNITDDDADSDDDNDDNNPCYAQFRQRRQRSKNRNTFTQLAEVMQLGQLDAMRDNTKAKKELQPLEELAIQLGRYRKANAKKLDALQAQIRRINGLLLKKTDLRNNKPPTVPLPRSVRYFGRLNGLTLPLCLPSSSTPLSEPAKQQLPEIRKATITSPIEEARSILKHVISKDTYQTTSASAVPGGINKYLNINIDSEPCQMGKEG</sequence>
<accession>A0AAE0KTH7</accession>
<keyword evidence="2" id="KW-1133">Transmembrane helix</keyword>
<protein>
    <submittedName>
        <fullName evidence="3">Uncharacterized protein</fullName>
    </submittedName>
</protein>
<feature type="transmembrane region" description="Helical" evidence="2">
    <location>
        <begin position="337"/>
        <end position="355"/>
    </location>
</feature>
<feature type="transmembrane region" description="Helical" evidence="2">
    <location>
        <begin position="547"/>
        <end position="573"/>
    </location>
</feature>
<feature type="transmembrane region" description="Helical" evidence="2">
    <location>
        <begin position="484"/>
        <end position="505"/>
    </location>
</feature>
<keyword evidence="4" id="KW-1185">Reference proteome</keyword>
<comment type="caution">
    <text evidence="3">The sequence shown here is derived from an EMBL/GenBank/DDBJ whole genome shotgun (WGS) entry which is preliminary data.</text>
</comment>
<evidence type="ECO:0000313" key="3">
    <source>
        <dbReference type="EMBL" id="KAK3259940.1"/>
    </source>
</evidence>
<feature type="compositionally biased region" description="Low complexity" evidence="1">
    <location>
        <begin position="49"/>
        <end position="63"/>
    </location>
</feature>
<feature type="transmembrane region" description="Helical" evidence="2">
    <location>
        <begin position="440"/>
        <end position="464"/>
    </location>
</feature>
<dbReference type="EMBL" id="LGRX02018355">
    <property type="protein sequence ID" value="KAK3259940.1"/>
    <property type="molecule type" value="Genomic_DNA"/>
</dbReference>
<evidence type="ECO:0000313" key="4">
    <source>
        <dbReference type="Proteomes" id="UP001190700"/>
    </source>
</evidence>
<evidence type="ECO:0000256" key="1">
    <source>
        <dbReference type="SAM" id="MobiDB-lite"/>
    </source>
</evidence>
<proteinExistence type="predicted"/>